<dbReference type="InterPro" id="IPR036582">
    <property type="entry name" value="Mao_N_sf"/>
</dbReference>
<dbReference type="Proteomes" id="UP000447876">
    <property type="component" value="Unassembled WGS sequence"/>
</dbReference>
<gene>
    <name evidence="3" type="ORF">GNP95_05770</name>
</gene>
<name>A0A7X3CLV4_9BACL</name>
<evidence type="ECO:0000259" key="2">
    <source>
        <dbReference type="Pfam" id="PF07833"/>
    </source>
</evidence>
<protein>
    <submittedName>
        <fullName evidence="3">Copper amine oxidase N-terminal domain-containing protein</fullName>
    </submittedName>
</protein>
<keyword evidence="1" id="KW-0732">Signal</keyword>
<comment type="caution">
    <text evidence="3">The sequence shown here is derived from an EMBL/GenBank/DDBJ whole genome shotgun (WGS) entry which is preliminary data.</text>
</comment>
<sequence length="368" mass="41889">MKKWFMAMTITVLVSSLFGVAASAASLPPTFVSVVLDGKKIWFPDAQAYVDENQRTLVPVRFVAESLGAKVGWEAPSQSVPIERDGQQIRLQIGSNIALVNGQEVALDTQVVTKDGRTFVPLRFVSEVLGAEVEWDGSTSTVTIHTKDISESDTDEWGRLLRKTDLPKNAADYPYILADVPNEMYEMAYPPSRPSESKVSSELYATIPEYNKQNVDIWMGHLKTFGALLLNVDYRTIDDTWAQAMFATKMQNSNAELRYIREYVDWVKENQIHIMGYLEPEPSMIFYDGFGADYIRVKFRVQFLSFKHHERLIYDNWFPQEADFEKNVWYEGYADIKMVTNVGGHWGSTLKVSPTASLFFNHTISKVE</sequence>
<evidence type="ECO:0000313" key="3">
    <source>
        <dbReference type="EMBL" id="MUG44500.1"/>
    </source>
</evidence>
<feature type="chain" id="PRO_5030641643" evidence="1">
    <location>
        <begin position="25"/>
        <end position="368"/>
    </location>
</feature>
<organism evidence="3 4">
    <name type="scientific">Paenibacillus woosongensis</name>
    <dbReference type="NCBI Taxonomy" id="307580"/>
    <lineage>
        <taxon>Bacteria</taxon>
        <taxon>Bacillati</taxon>
        <taxon>Bacillota</taxon>
        <taxon>Bacilli</taxon>
        <taxon>Bacillales</taxon>
        <taxon>Paenibacillaceae</taxon>
        <taxon>Paenibacillus</taxon>
    </lineage>
</organism>
<feature type="signal peptide" evidence="1">
    <location>
        <begin position="1"/>
        <end position="24"/>
    </location>
</feature>
<feature type="domain" description="Copper amine oxidase-like N-terminal" evidence="2">
    <location>
        <begin position="36"/>
        <end position="144"/>
    </location>
</feature>
<evidence type="ECO:0000256" key="1">
    <source>
        <dbReference type="SAM" id="SignalP"/>
    </source>
</evidence>
<dbReference type="AlphaFoldDB" id="A0A7X3CLV4"/>
<dbReference type="Gene3D" id="3.30.457.10">
    <property type="entry name" value="Copper amine oxidase-like, N-terminal domain"/>
    <property type="match status" value="1"/>
</dbReference>
<reference evidence="3 4" key="1">
    <citation type="submission" date="2019-11" db="EMBL/GenBank/DDBJ databases">
        <title>Draft genome sequences of five Paenibacillus species of dairy origin.</title>
        <authorList>
            <person name="Olajide A.M."/>
            <person name="Chen S."/>
            <person name="Lapointe G."/>
        </authorList>
    </citation>
    <scope>NUCLEOTIDE SEQUENCE [LARGE SCALE GENOMIC DNA]</scope>
    <source>
        <strain evidence="3 4">12CR55</strain>
    </source>
</reference>
<dbReference type="InterPro" id="IPR012854">
    <property type="entry name" value="Cu_amine_oxidase-like_N"/>
</dbReference>
<dbReference type="Pfam" id="PF07833">
    <property type="entry name" value="Cu_amine_oxidN1"/>
    <property type="match status" value="1"/>
</dbReference>
<evidence type="ECO:0000313" key="4">
    <source>
        <dbReference type="Proteomes" id="UP000447876"/>
    </source>
</evidence>
<dbReference type="EMBL" id="WNZW01000001">
    <property type="protein sequence ID" value="MUG44500.1"/>
    <property type="molecule type" value="Genomic_DNA"/>
</dbReference>
<accession>A0A7X3CLV4</accession>
<dbReference type="RefSeq" id="WP_007130988.1">
    <property type="nucleotide sequence ID" value="NZ_WNZW01000001.1"/>
</dbReference>
<dbReference type="SUPFAM" id="SSF55383">
    <property type="entry name" value="Copper amine oxidase, domain N"/>
    <property type="match status" value="1"/>
</dbReference>
<proteinExistence type="predicted"/>